<gene>
    <name evidence="1" type="ORF">PHPALM_15041</name>
</gene>
<dbReference type="EMBL" id="NCKW01008059">
    <property type="protein sequence ID" value="POM68754.1"/>
    <property type="molecule type" value="Genomic_DNA"/>
</dbReference>
<evidence type="ECO:0000313" key="1">
    <source>
        <dbReference type="EMBL" id="POM68754.1"/>
    </source>
</evidence>
<dbReference type="AlphaFoldDB" id="A0A2P4XT72"/>
<dbReference type="Proteomes" id="UP000237271">
    <property type="component" value="Unassembled WGS sequence"/>
</dbReference>
<accession>A0A2P4XT72</accession>
<protein>
    <submittedName>
        <fullName evidence="1">Uncharacterized protein</fullName>
    </submittedName>
</protein>
<name>A0A2P4XT72_9STRA</name>
<keyword evidence="2" id="KW-1185">Reference proteome</keyword>
<comment type="caution">
    <text evidence="1">The sequence shown here is derived from an EMBL/GenBank/DDBJ whole genome shotgun (WGS) entry which is preliminary data.</text>
</comment>
<organism evidence="1 2">
    <name type="scientific">Phytophthora palmivora</name>
    <dbReference type="NCBI Taxonomy" id="4796"/>
    <lineage>
        <taxon>Eukaryota</taxon>
        <taxon>Sar</taxon>
        <taxon>Stramenopiles</taxon>
        <taxon>Oomycota</taxon>
        <taxon>Peronosporomycetes</taxon>
        <taxon>Peronosporales</taxon>
        <taxon>Peronosporaceae</taxon>
        <taxon>Phytophthora</taxon>
    </lineage>
</organism>
<sequence>MPPVQETTGSDTDDTVIVNNARVHRDAFRFDFKTIDQAMFLYSDNRLLNKKLALNLTYRWWGVQATA</sequence>
<proteinExistence type="predicted"/>
<reference evidence="1 2" key="1">
    <citation type="journal article" date="2017" name="Genome Biol. Evol.">
        <title>Phytophthora megakarya and P. palmivora, closely related causal agents of cacao black pod rot, underwent increases in genome sizes and gene numbers by different mechanisms.</title>
        <authorList>
            <person name="Ali S.S."/>
            <person name="Shao J."/>
            <person name="Lary D.J."/>
            <person name="Kronmiller B."/>
            <person name="Shen D."/>
            <person name="Strem M.D."/>
            <person name="Amoako-Attah I."/>
            <person name="Akrofi A.Y."/>
            <person name="Begoude B.A."/>
            <person name="Ten Hoopen G.M."/>
            <person name="Coulibaly K."/>
            <person name="Kebe B.I."/>
            <person name="Melnick R.L."/>
            <person name="Guiltinan M.J."/>
            <person name="Tyler B.M."/>
            <person name="Meinhardt L.W."/>
            <person name="Bailey B.A."/>
        </authorList>
    </citation>
    <scope>NUCLEOTIDE SEQUENCE [LARGE SCALE GENOMIC DNA]</scope>
    <source>
        <strain evidence="2">sbr112.9</strain>
    </source>
</reference>
<evidence type="ECO:0000313" key="2">
    <source>
        <dbReference type="Proteomes" id="UP000237271"/>
    </source>
</evidence>